<proteinExistence type="predicted"/>
<dbReference type="EMBL" id="JAUCMV010000003">
    <property type="protein sequence ID" value="KAK0411788.1"/>
    <property type="molecule type" value="Genomic_DNA"/>
</dbReference>
<feature type="chain" id="PRO_5041336810" evidence="2">
    <location>
        <begin position="20"/>
        <end position="459"/>
    </location>
</feature>
<dbReference type="Proteomes" id="UP001175271">
    <property type="component" value="Unassembled WGS sequence"/>
</dbReference>
<feature type="region of interest" description="Disordered" evidence="1">
    <location>
        <begin position="22"/>
        <end position="48"/>
    </location>
</feature>
<gene>
    <name evidence="3" type="ORF">QR680_005846</name>
</gene>
<feature type="region of interest" description="Disordered" evidence="1">
    <location>
        <begin position="254"/>
        <end position="282"/>
    </location>
</feature>
<feature type="compositionally biased region" description="Low complexity" evidence="1">
    <location>
        <begin position="263"/>
        <end position="282"/>
    </location>
</feature>
<dbReference type="AlphaFoldDB" id="A0AA39HTH7"/>
<organism evidence="3 4">
    <name type="scientific">Steinernema hermaphroditum</name>
    <dbReference type="NCBI Taxonomy" id="289476"/>
    <lineage>
        <taxon>Eukaryota</taxon>
        <taxon>Metazoa</taxon>
        <taxon>Ecdysozoa</taxon>
        <taxon>Nematoda</taxon>
        <taxon>Chromadorea</taxon>
        <taxon>Rhabditida</taxon>
        <taxon>Tylenchina</taxon>
        <taxon>Panagrolaimomorpha</taxon>
        <taxon>Strongyloidoidea</taxon>
        <taxon>Steinernematidae</taxon>
        <taxon>Steinernema</taxon>
    </lineage>
</organism>
<accession>A0AA39HTH7</accession>
<keyword evidence="4" id="KW-1185">Reference proteome</keyword>
<evidence type="ECO:0000256" key="2">
    <source>
        <dbReference type="SAM" id="SignalP"/>
    </source>
</evidence>
<comment type="caution">
    <text evidence="3">The sequence shown here is derived from an EMBL/GenBank/DDBJ whole genome shotgun (WGS) entry which is preliminary data.</text>
</comment>
<evidence type="ECO:0000256" key="1">
    <source>
        <dbReference type="SAM" id="MobiDB-lite"/>
    </source>
</evidence>
<keyword evidence="2" id="KW-0732">Signal</keyword>
<feature type="compositionally biased region" description="Low complexity" evidence="1">
    <location>
        <begin position="28"/>
        <end position="48"/>
    </location>
</feature>
<evidence type="ECO:0000313" key="4">
    <source>
        <dbReference type="Proteomes" id="UP001175271"/>
    </source>
</evidence>
<reference evidence="3" key="1">
    <citation type="submission" date="2023-06" db="EMBL/GenBank/DDBJ databases">
        <title>Genomic analysis of the entomopathogenic nematode Steinernema hermaphroditum.</title>
        <authorList>
            <person name="Schwarz E.M."/>
            <person name="Heppert J.K."/>
            <person name="Baniya A."/>
            <person name="Schwartz H.T."/>
            <person name="Tan C.-H."/>
            <person name="Antoshechkin I."/>
            <person name="Sternberg P.W."/>
            <person name="Goodrich-Blair H."/>
            <person name="Dillman A.R."/>
        </authorList>
    </citation>
    <scope>NUCLEOTIDE SEQUENCE</scope>
    <source>
        <strain evidence="3">PS9179</strain>
        <tissue evidence="3">Whole animal</tissue>
    </source>
</reference>
<name>A0AA39HTH7_9BILA</name>
<protein>
    <submittedName>
        <fullName evidence="3">Uncharacterized protein</fullName>
    </submittedName>
</protein>
<feature type="signal peptide" evidence="2">
    <location>
        <begin position="1"/>
        <end position="19"/>
    </location>
</feature>
<evidence type="ECO:0000313" key="3">
    <source>
        <dbReference type="EMBL" id="KAK0411788.1"/>
    </source>
</evidence>
<sequence length="459" mass="48030">MKALLLLFLLLGAVSPCMRMSPGGGPSGPTTVAPVTPAPETTTTTTEMTTTTTACTGPHNNAGIFVSNSVDQTTMVPFGPIGSNAQPTATCPCNDGMKYFFNLNIDNDWESIIASGSSLAFELNCPGTQACVCTSPSECYMPSATDMTFAFAPFCDPATRVCSIYMKMEANGLDDGMVPAPDSSGTAFDYKSQLDPQGSPLPLPGPYRKINAVGCGGQIAPIKLALLQLETITMKVFLLLFLLVGAVSPCMRTSPGKGPSIPPTSTVAPVTPAPETTTTTTEMTTTTTACTGPHNNAGIFVSNSVDQTTMVPFGPIGSYAEPTAMCPCDDGTKYFFNVNIDNDWENIVAIGSNFAFELNCPGTQACVCTSPSECYMPSATDMTFAFAPFCDPATRVCSIYMKMEANGLDDGMVPAPDSSGTAFDYKSQLDPQGSPLPLPGPYRKINAVGCGGCPLPMNC</sequence>